<feature type="domain" description="YokE-like PH" evidence="1">
    <location>
        <begin position="15"/>
        <end position="105"/>
    </location>
</feature>
<accession>A0ABD7R8T4</accession>
<protein>
    <submittedName>
        <fullName evidence="2">Translation initiation factor, aIF-2BI</fullName>
    </submittedName>
</protein>
<dbReference type="Proteomes" id="UP000309400">
    <property type="component" value="Unassembled WGS sequence"/>
</dbReference>
<proteinExistence type="predicted"/>
<keyword evidence="2" id="KW-0648">Protein biosynthesis</keyword>
<dbReference type="RefSeq" id="WP_001004238.1">
    <property type="nucleotide sequence ID" value="NZ_CP012691.1"/>
</dbReference>
<evidence type="ECO:0000313" key="2">
    <source>
        <dbReference type="EMBL" id="TNB92351.1"/>
    </source>
</evidence>
<organism evidence="2 3">
    <name type="scientific">Bacillus cereus</name>
    <dbReference type="NCBI Taxonomy" id="1396"/>
    <lineage>
        <taxon>Bacteria</taxon>
        <taxon>Bacillati</taxon>
        <taxon>Bacillota</taxon>
        <taxon>Bacilli</taxon>
        <taxon>Bacillales</taxon>
        <taxon>Bacillaceae</taxon>
        <taxon>Bacillus</taxon>
        <taxon>Bacillus cereus group</taxon>
    </lineage>
</organism>
<sequence length="110" mass="13147">MNELLSSMKKYVDDDDEKILAFVVGIFEKDNFILSYQHGVFVATTRRLLFYGKFPYYSSTFKEYSYLYIDSIDFHPYFEFTCSHETIRAKYIQKGNVERFVRAVRANMNN</sequence>
<comment type="caution">
    <text evidence="2">The sequence shown here is derived from an EMBL/GenBank/DDBJ whole genome shotgun (WGS) entry which is preliminary data.</text>
</comment>
<dbReference type="EMBL" id="VDDR01000022">
    <property type="protein sequence ID" value="TNB92351.1"/>
    <property type="molecule type" value="Genomic_DNA"/>
</dbReference>
<dbReference type="InterPro" id="IPR039519">
    <property type="entry name" value="YokE-like_PH"/>
</dbReference>
<name>A0ABD7R8T4_BACCE</name>
<keyword evidence="2" id="KW-0396">Initiation factor</keyword>
<evidence type="ECO:0000313" key="3">
    <source>
        <dbReference type="Proteomes" id="UP000309400"/>
    </source>
</evidence>
<gene>
    <name evidence="2" type="ORF">FHG65_27340</name>
</gene>
<dbReference type="AlphaFoldDB" id="A0ABD7R8T4"/>
<reference evidence="2 3" key="1">
    <citation type="submission" date="2019-06" db="EMBL/GenBank/DDBJ databases">
        <title>Biocontrol Bacillus strains from Vietnam.</title>
        <authorList>
            <person name="Borriss R."/>
            <person name="Lasch P."/>
            <person name="Thanh Tam L.T."/>
        </authorList>
    </citation>
    <scope>NUCLEOTIDE SEQUENCE [LARGE SCALE GENOMIC DNA]</scope>
    <source>
        <strain evidence="2 3">A8</strain>
    </source>
</reference>
<evidence type="ECO:0000259" key="1">
    <source>
        <dbReference type="Pfam" id="PF14470"/>
    </source>
</evidence>
<dbReference type="Pfam" id="PF14470">
    <property type="entry name" value="bPH_3"/>
    <property type="match status" value="1"/>
</dbReference>
<dbReference type="GO" id="GO:0003743">
    <property type="term" value="F:translation initiation factor activity"/>
    <property type="evidence" value="ECO:0007669"/>
    <property type="project" value="UniProtKB-KW"/>
</dbReference>